<proteinExistence type="predicted"/>
<keyword evidence="3" id="KW-1185">Reference proteome</keyword>
<feature type="compositionally biased region" description="Basic residues" evidence="1">
    <location>
        <begin position="85"/>
        <end position="94"/>
    </location>
</feature>
<gene>
    <name evidence="2" type="ORF">O3M35_013191</name>
</gene>
<protein>
    <submittedName>
        <fullName evidence="2">Uncharacterized protein</fullName>
    </submittedName>
</protein>
<reference evidence="2 3" key="1">
    <citation type="submission" date="2022-12" db="EMBL/GenBank/DDBJ databases">
        <title>Chromosome-level genome assembly of true bugs.</title>
        <authorList>
            <person name="Ma L."/>
            <person name="Li H."/>
        </authorList>
    </citation>
    <scope>NUCLEOTIDE SEQUENCE [LARGE SCALE GENOMIC DNA]</scope>
    <source>
        <strain evidence="2">Lab_2022b</strain>
    </source>
</reference>
<organism evidence="2 3">
    <name type="scientific">Rhynocoris fuscipes</name>
    <dbReference type="NCBI Taxonomy" id="488301"/>
    <lineage>
        <taxon>Eukaryota</taxon>
        <taxon>Metazoa</taxon>
        <taxon>Ecdysozoa</taxon>
        <taxon>Arthropoda</taxon>
        <taxon>Hexapoda</taxon>
        <taxon>Insecta</taxon>
        <taxon>Pterygota</taxon>
        <taxon>Neoptera</taxon>
        <taxon>Paraneoptera</taxon>
        <taxon>Hemiptera</taxon>
        <taxon>Heteroptera</taxon>
        <taxon>Panheteroptera</taxon>
        <taxon>Cimicomorpha</taxon>
        <taxon>Reduviidae</taxon>
        <taxon>Harpactorinae</taxon>
        <taxon>Harpactorini</taxon>
        <taxon>Rhynocoris</taxon>
    </lineage>
</organism>
<accession>A0AAW1CJV9</accession>
<dbReference type="Proteomes" id="UP001461498">
    <property type="component" value="Unassembled WGS sequence"/>
</dbReference>
<evidence type="ECO:0000313" key="3">
    <source>
        <dbReference type="Proteomes" id="UP001461498"/>
    </source>
</evidence>
<dbReference type="AlphaFoldDB" id="A0AAW1CJV9"/>
<dbReference type="EMBL" id="JAPXFL010000074">
    <property type="protein sequence ID" value="KAK9496530.1"/>
    <property type="molecule type" value="Genomic_DNA"/>
</dbReference>
<evidence type="ECO:0000256" key="1">
    <source>
        <dbReference type="SAM" id="MobiDB-lite"/>
    </source>
</evidence>
<feature type="region of interest" description="Disordered" evidence="1">
    <location>
        <begin position="83"/>
        <end position="104"/>
    </location>
</feature>
<name>A0AAW1CJV9_9HEMI</name>
<sequence>MPTGPAAGMLKLLTRSKSTRRSDNHLPVVITNKRYSAVEPAASAGAGKTIINSSGIDSVVHTVPQHSATAALRRPSAKLREGVRHRTHASKRNHQVNQLKLLKS</sequence>
<evidence type="ECO:0000313" key="2">
    <source>
        <dbReference type="EMBL" id="KAK9496530.1"/>
    </source>
</evidence>
<comment type="caution">
    <text evidence="2">The sequence shown here is derived from an EMBL/GenBank/DDBJ whole genome shotgun (WGS) entry which is preliminary data.</text>
</comment>